<evidence type="ECO:0000259" key="1">
    <source>
        <dbReference type="Pfam" id="PF01408"/>
    </source>
</evidence>
<dbReference type="InterPro" id="IPR000683">
    <property type="entry name" value="Gfo/Idh/MocA-like_OxRdtase_N"/>
</dbReference>
<dbReference type="InterPro" id="IPR036291">
    <property type="entry name" value="NAD(P)-bd_dom_sf"/>
</dbReference>
<dbReference type="Pfam" id="PF01408">
    <property type="entry name" value="GFO_IDH_MocA"/>
    <property type="match status" value="1"/>
</dbReference>
<dbReference type="EMBL" id="FXUG01000001">
    <property type="protein sequence ID" value="SMP37952.1"/>
    <property type="molecule type" value="Genomic_DNA"/>
</dbReference>
<organism evidence="3 4">
    <name type="scientific">Neorhodopirellula lusitana</name>
    <dbReference type="NCBI Taxonomy" id="445327"/>
    <lineage>
        <taxon>Bacteria</taxon>
        <taxon>Pseudomonadati</taxon>
        <taxon>Planctomycetota</taxon>
        <taxon>Planctomycetia</taxon>
        <taxon>Pirellulales</taxon>
        <taxon>Pirellulaceae</taxon>
        <taxon>Neorhodopirellula</taxon>
    </lineage>
</organism>
<dbReference type="SUPFAM" id="SSF55347">
    <property type="entry name" value="Glyceraldehyde-3-phosphate dehydrogenase-like, C-terminal domain"/>
    <property type="match status" value="1"/>
</dbReference>
<dbReference type="PROSITE" id="PS51318">
    <property type="entry name" value="TAT"/>
    <property type="match status" value="1"/>
</dbReference>
<evidence type="ECO:0000313" key="3">
    <source>
        <dbReference type="EMBL" id="SMP37952.1"/>
    </source>
</evidence>
<gene>
    <name evidence="3" type="ORF">SAMN06265222_10154</name>
</gene>
<evidence type="ECO:0000259" key="2">
    <source>
        <dbReference type="Pfam" id="PF19051"/>
    </source>
</evidence>
<name>A0ABY1PP19_9BACT</name>
<proteinExistence type="predicted"/>
<dbReference type="InterPro" id="IPR050463">
    <property type="entry name" value="Gfo/Idh/MocA_oxidrdct_glycsds"/>
</dbReference>
<dbReference type="Gene3D" id="3.30.360.10">
    <property type="entry name" value="Dihydrodipicolinate Reductase, domain 2"/>
    <property type="match status" value="1"/>
</dbReference>
<reference evidence="3 4" key="1">
    <citation type="submission" date="2017-05" db="EMBL/GenBank/DDBJ databases">
        <authorList>
            <person name="Varghese N."/>
            <person name="Submissions S."/>
        </authorList>
    </citation>
    <scope>NUCLEOTIDE SEQUENCE [LARGE SCALE GENOMIC DNA]</scope>
    <source>
        <strain evidence="3 4">DSM 25457</strain>
    </source>
</reference>
<feature type="domain" description="Gfo/Idh/MocA-like oxidoreductase bacterial type C-terminal" evidence="2">
    <location>
        <begin position="202"/>
        <end position="264"/>
    </location>
</feature>
<keyword evidence="4" id="KW-1185">Reference proteome</keyword>
<dbReference type="InterPro" id="IPR006311">
    <property type="entry name" value="TAT_signal"/>
</dbReference>
<protein>
    <submittedName>
        <fullName evidence="3">Predicted dehydrogenase</fullName>
    </submittedName>
</protein>
<dbReference type="InterPro" id="IPR043906">
    <property type="entry name" value="Gfo/Idh/MocA_OxRdtase_bact_C"/>
</dbReference>
<dbReference type="PANTHER" id="PTHR43818">
    <property type="entry name" value="BCDNA.GH03377"/>
    <property type="match status" value="1"/>
</dbReference>
<dbReference type="RefSeq" id="WP_283430325.1">
    <property type="nucleotide sequence ID" value="NZ_FXUG01000001.1"/>
</dbReference>
<dbReference type="Gene3D" id="3.40.50.720">
    <property type="entry name" value="NAD(P)-binding Rossmann-like Domain"/>
    <property type="match status" value="1"/>
</dbReference>
<comment type="caution">
    <text evidence="3">The sequence shown here is derived from an EMBL/GenBank/DDBJ whole genome shotgun (WGS) entry which is preliminary data.</text>
</comment>
<accession>A0ABY1PP19</accession>
<dbReference type="Pfam" id="PF19051">
    <property type="entry name" value="GFO_IDH_MocA_C2"/>
    <property type="match status" value="1"/>
</dbReference>
<dbReference type="SUPFAM" id="SSF51735">
    <property type="entry name" value="NAD(P)-binding Rossmann-fold domains"/>
    <property type="match status" value="1"/>
</dbReference>
<dbReference type="Proteomes" id="UP001158067">
    <property type="component" value="Unassembled WGS sequence"/>
</dbReference>
<feature type="domain" description="Gfo/Idh/MocA-like oxidoreductase N-terminal" evidence="1">
    <location>
        <begin position="40"/>
        <end position="157"/>
    </location>
</feature>
<evidence type="ECO:0000313" key="4">
    <source>
        <dbReference type="Proteomes" id="UP001158067"/>
    </source>
</evidence>
<dbReference type="PANTHER" id="PTHR43818:SF5">
    <property type="entry name" value="OXIDOREDUCTASE FAMILY PROTEIN"/>
    <property type="match status" value="1"/>
</dbReference>
<sequence>MTRKSSVSADRRQFLAFAAAGIGTVAMPTISRAASSNEQVRVAVLGAGGRGGEIARAFDKCTQSKVVMVADPDQKRAEKLAASFGAEAVTDLRKALDSPDVDAVAITTCNHWHCLASMWALDAGKDVYVEKPLSHSQWEGRQVVSAAEKSGQIVQLGTQQRSDPIQMQARQFLHEEKGLGEIQFVQANRLGTRGAIGKRDTPLPLPKEVNYDLWLGPAADQPLYRNNFHYDWHWDWNTGSGEMGNWGVHILDDVRNVAYQDQVSTPRAMMAGGGRVAWDDAGQTPNHHFALFETETFPTLIALSNLPLVPGKKGHWQAKGELGVSAPNSGYAVVCEGGYYLGQRGFGKAVDRNGKTIRSFKANVGLVAAHVENFVLAVQSRDGSSLNAPIENGHHSTGWCNLANVAFRAAGAFDRDQLIAGSEISQWPALIDAMVSPLSNHGVSVSELKSSPMFTHDSETERFVGENAEIANSFLKREYRPGYEVKPVAQTQAVG</sequence>